<dbReference type="Proteomes" id="UP001321473">
    <property type="component" value="Unassembled WGS sequence"/>
</dbReference>
<comment type="caution">
    <text evidence="1">The sequence shown here is derived from an EMBL/GenBank/DDBJ whole genome shotgun (WGS) entry which is preliminary data.</text>
</comment>
<sequence>MDLSVAQTILLLEEYYPVEKKLLMSSTPSTRKVSVLANGRAGALLPDFNPQQLFLLEEYYLLLKKRILLSAPVHRWWWTRPIWQNRKEESVFYTVFEELHSLLEHLTKAYVVREPLPSRARLAITLRWQQLKNGRKLPEVSRKNATCQIVSGIYSIALMAVADSNLKYVMVDVGAYGRQSDRALTACHGLASVLKEVVLGSLDQNTCQAHRQQHPMCLWEMKRSSFGRIFSGLILAGVKAKKKESSTTGSAEQGDCGDSAVPIL</sequence>
<proteinExistence type="predicted"/>
<reference evidence="1 2" key="1">
    <citation type="journal article" date="2023" name="Arcadia Sci">
        <title>De novo assembly of a long-read Amblyomma americanum tick genome.</title>
        <authorList>
            <person name="Chou S."/>
            <person name="Poskanzer K.E."/>
            <person name="Rollins M."/>
            <person name="Thuy-Boun P.S."/>
        </authorList>
    </citation>
    <scope>NUCLEOTIDE SEQUENCE [LARGE SCALE GENOMIC DNA]</scope>
    <source>
        <strain evidence="1">F_SG_1</strain>
        <tissue evidence="1">Salivary glands</tissue>
    </source>
</reference>
<dbReference type="AlphaFoldDB" id="A0AAQ4F943"/>
<evidence type="ECO:0000313" key="2">
    <source>
        <dbReference type="Proteomes" id="UP001321473"/>
    </source>
</evidence>
<protein>
    <submittedName>
        <fullName evidence="1">Uncharacterized protein</fullName>
    </submittedName>
</protein>
<accession>A0AAQ4F943</accession>
<organism evidence="1 2">
    <name type="scientific">Amblyomma americanum</name>
    <name type="common">Lone star tick</name>
    <dbReference type="NCBI Taxonomy" id="6943"/>
    <lineage>
        <taxon>Eukaryota</taxon>
        <taxon>Metazoa</taxon>
        <taxon>Ecdysozoa</taxon>
        <taxon>Arthropoda</taxon>
        <taxon>Chelicerata</taxon>
        <taxon>Arachnida</taxon>
        <taxon>Acari</taxon>
        <taxon>Parasitiformes</taxon>
        <taxon>Ixodida</taxon>
        <taxon>Ixodoidea</taxon>
        <taxon>Ixodidae</taxon>
        <taxon>Amblyomminae</taxon>
        <taxon>Amblyomma</taxon>
    </lineage>
</organism>
<keyword evidence="2" id="KW-1185">Reference proteome</keyword>
<evidence type="ECO:0000313" key="1">
    <source>
        <dbReference type="EMBL" id="KAK8783235.1"/>
    </source>
</evidence>
<gene>
    <name evidence="1" type="ORF">V5799_015422</name>
</gene>
<name>A0AAQ4F943_AMBAM</name>
<dbReference type="EMBL" id="JARKHS020005760">
    <property type="protein sequence ID" value="KAK8783235.1"/>
    <property type="molecule type" value="Genomic_DNA"/>
</dbReference>